<sequence length="208" mass="23725">MTESLFEQLNKVNVNDHVEQKNGLSYLSWSWAHGYLKKIDPDYSVKIHEFPHPDVPIDDFFVPFLKTKEGYFVQVSVTIKGKTETELLPVLDFRNKPVAPDTVAAFDINKAHKRCFVKAAALHGLGLYIYNGEKEPEQVKEPASSEDIGNLKLALKKLVEVSAKGTTEKVITDYVKMPPYEQMTKEDAVNFTKVFEQMTEKKKAEKEE</sequence>
<dbReference type="Proteomes" id="UP000233606">
    <property type="component" value="Unassembled WGS sequence"/>
</dbReference>
<comment type="caution">
    <text evidence="1">The sequence shown here is derived from an EMBL/GenBank/DDBJ whole genome shotgun (WGS) entry which is preliminary data.</text>
</comment>
<evidence type="ECO:0000313" key="2">
    <source>
        <dbReference type="Proteomes" id="UP000233606"/>
    </source>
</evidence>
<reference evidence="1" key="1">
    <citation type="submission" date="2017-12" db="EMBL/GenBank/DDBJ databases">
        <title>Genomics of Macrococcus caseolyticus.</title>
        <authorList>
            <person name="MacFadyen A.C."/>
            <person name="Paterson G.K."/>
        </authorList>
    </citation>
    <scope>NUCLEOTIDE SEQUENCE</scope>
    <source>
        <strain evidence="1">5459_5_49</strain>
    </source>
</reference>
<keyword evidence="2" id="KW-1185">Reference proteome</keyword>
<gene>
    <name evidence="1" type="ORF">CW682_11735</name>
</gene>
<protein>
    <submittedName>
        <fullName evidence="1">DUF1071 domain-containing protein</fullName>
    </submittedName>
</protein>
<evidence type="ECO:0000313" key="1">
    <source>
        <dbReference type="EMBL" id="PKE55489.1"/>
    </source>
</evidence>
<name>A0ACC9MP58_9STAP</name>
<proteinExistence type="predicted"/>
<organism evidence="1 2">
    <name type="scientific">Macrococcoides caseolyticum</name>
    <dbReference type="NCBI Taxonomy" id="69966"/>
    <lineage>
        <taxon>Bacteria</taxon>
        <taxon>Bacillati</taxon>
        <taxon>Bacillota</taxon>
        <taxon>Bacilli</taxon>
        <taxon>Bacillales</taxon>
        <taxon>Staphylococcaceae</taxon>
        <taxon>Macrococcoides</taxon>
    </lineage>
</organism>
<accession>A0ACC9MP58</accession>
<dbReference type="EMBL" id="PIWU01000027">
    <property type="protein sequence ID" value="PKE55489.1"/>
    <property type="molecule type" value="Genomic_DNA"/>
</dbReference>